<dbReference type="Proteomes" id="UP000195437">
    <property type="component" value="Chromosome"/>
</dbReference>
<evidence type="ECO:0000313" key="3">
    <source>
        <dbReference type="Proteomes" id="UP000195437"/>
    </source>
</evidence>
<accession>A0A1Y0IJA4</accession>
<dbReference type="PROSITE" id="PS51819">
    <property type="entry name" value="VOC"/>
    <property type="match status" value="1"/>
</dbReference>
<evidence type="ECO:0000313" key="2">
    <source>
        <dbReference type="EMBL" id="ARU60149.1"/>
    </source>
</evidence>
<organism evidence="2 3">
    <name type="scientific">Tumebacillus avium</name>
    <dbReference type="NCBI Taxonomy" id="1903704"/>
    <lineage>
        <taxon>Bacteria</taxon>
        <taxon>Bacillati</taxon>
        <taxon>Bacillota</taxon>
        <taxon>Bacilli</taxon>
        <taxon>Bacillales</taxon>
        <taxon>Alicyclobacillaceae</taxon>
        <taxon>Tumebacillus</taxon>
    </lineage>
</organism>
<dbReference type="KEGG" id="tum:CBW65_03065"/>
<dbReference type="AlphaFoldDB" id="A0A1Y0IJA4"/>
<evidence type="ECO:0000259" key="1">
    <source>
        <dbReference type="PROSITE" id="PS51819"/>
    </source>
</evidence>
<dbReference type="SUPFAM" id="SSF54593">
    <property type="entry name" value="Glyoxalase/Bleomycin resistance protein/Dihydroxybiphenyl dioxygenase"/>
    <property type="match status" value="1"/>
</dbReference>
<sequence length="115" mass="13074">MFKNAFCLPRRDWIQSTTRDETTPFAKFQRGSVNRAREPLMVNTTGEAPGESQEFSGRDRVAIILRVENVDAAYEQLKSKDALVIKAPHDTPEFGMRVAYFRDPAGNLIELNQEV</sequence>
<reference evidence="3" key="1">
    <citation type="submission" date="2017-05" db="EMBL/GenBank/DDBJ databases">
        <authorList>
            <person name="Sung H."/>
        </authorList>
    </citation>
    <scope>NUCLEOTIDE SEQUENCE [LARGE SCALE GENOMIC DNA]</scope>
    <source>
        <strain evidence="3">AR23208</strain>
    </source>
</reference>
<protein>
    <recommendedName>
        <fullName evidence="1">VOC domain-containing protein</fullName>
    </recommendedName>
</protein>
<keyword evidence="3" id="KW-1185">Reference proteome</keyword>
<dbReference type="Pfam" id="PF00903">
    <property type="entry name" value="Glyoxalase"/>
    <property type="match status" value="1"/>
</dbReference>
<dbReference type="InterPro" id="IPR029068">
    <property type="entry name" value="Glyas_Bleomycin-R_OHBP_Dase"/>
</dbReference>
<dbReference type="InterPro" id="IPR004360">
    <property type="entry name" value="Glyas_Fos-R_dOase_dom"/>
</dbReference>
<dbReference type="EMBL" id="CP021434">
    <property type="protein sequence ID" value="ARU60149.1"/>
    <property type="molecule type" value="Genomic_DNA"/>
</dbReference>
<name>A0A1Y0IJA4_9BACL</name>
<feature type="domain" description="VOC" evidence="1">
    <location>
        <begin position="1"/>
        <end position="114"/>
    </location>
</feature>
<dbReference type="InterPro" id="IPR037523">
    <property type="entry name" value="VOC_core"/>
</dbReference>
<proteinExistence type="predicted"/>
<gene>
    <name evidence="2" type="ORF">CBW65_03065</name>
</gene>
<dbReference type="Gene3D" id="3.10.180.10">
    <property type="entry name" value="2,3-Dihydroxybiphenyl 1,2-Dioxygenase, domain 1"/>
    <property type="match status" value="1"/>
</dbReference>